<dbReference type="EC" id="2.7.8.7" evidence="1"/>
<proteinExistence type="predicted"/>
<dbReference type="InterPro" id="IPR050559">
    <property type="entry name" value="P-Pant_transferase_sf"/>
</dbReference>
<dbReference type="SUPFAM" id="SSF56214">
    <property type="entry name" value="4'-phosphopantetheinyl transferase"/>
    <property type="match status" value="2"/>
</dbReference>
<dbReference type="GO" id="GO:0008897">
    <property type="term" value="F:holo-[acyl-carrier-protein] synthase activity"/>
    <property type="evidence" value="ECO:0007669"/>
    <property type="project" value="UniProtKB-EC"/>
</dbReference>
<dbReference type="Proteomes" id="UP000717515">
    <property type="component" value="Unassembled WGS sequence"/>
</dbReference>
<evidence type="ECO:0000313" key="5">
    <source>
        <dbReference type="EMBL" id="KAG9326541.1"/>
    </source>
</evidence>
<dbReference type="Gene3D" id="3.90.470.20">
    <property type="entry name" value="4'-phosphopantetheinyl transferase domain"/>
    <property type="match status" value="2"/>
</dbReference>
<feature type="domain" description="4'-phosphopantetheinyl transferase" evidence="3">
    <location>
        <begin position="137"/>
        <end position="236"/>
    </location>
</feature>
<dbReference type="GO" id="GO:0019878">
    <property type="term" value="P:lysine biosynthetic process via aminoadipic acid"/>
    <property type="evidence" value="ECO:0007669"/>
    <property type="project" value="TreeGrafter"/>
</dbReference>
<dbReference type="InterPro" id="IPR008278">
    <property type="entry name" value="4-PPantetheinyl_Trfase_dom"/>
</dbReference>
<dbReference type="GO" id="GO:0005829">
    <property type="term" value="C:cytosol"/>
    <property type="evidence" value="ECO:0007669"/>
    <property type="project" value="TreeGrafter"/>
</dbReference>
<name>A0A9P8D138_MORAP</name>
<dbReference type="PANTHER" id="PTHR12215:SF10">
    <property type="entry name" value="L-AMINOADIPATE-SEMIALDEHYDE DEHYDROGENASE-PHOSPHOPANTETHEINYL TRANSFERASE"/>
    <property type="match status" value="1"/>
</dbReference>
<dbReference type="InterPro" id="IPR037143">
    <property type="entry name" value="4-PPantetheinyl_Trfase_dom_sf"/>
</dbReference>
<dbReference type="AlphaFoldDB" id="A0A9P8D138"/>
<dbReference type="GO" id="GO:0000287">
    <property type="term" value="F:magnesium ion binding"/>
    <property type="evidence" value="ECO:0007669"/>
    <property type="project" value="InterPro"/>
</dbReference>
<sequence>MSLARWAFNIRQPLLLENIEPLVTSLTDDDDCDRVNIVPLSNLLNFLPKTESDGLLQFRLEDDMRRALIARLMIHAFFTAHHNCQWEALVFDCSDLEKPVLLSPEHLMNVSFNITHHGDWVILVGETNSSADSLVRLGVDVMDFQEHNPGEPFNYSSSLQDQFTPKEMVFMTEATTDTESSSQASCASTEKSQQLRRFYRLWCLKESIVKALDVAEDFNLKSIELTIQDEQETEKPILSTMVEVHEPKPEILPEEGWSFEEALLDEDHCYAIAAQTEPEVDATSILDGSEIRRFDWKELLKDAVPYPVHPSL</sequence>
<dbReference type="Pfam" id="PF22624">
    <property type="entry name" value="AASDHPPT_N"/>
    <property type="match status" value="1"/>
</dbReference>
<evidence type="ECO:0000256" key="2">
    <source>
        <dbReference type="ARBA" id="ARBA00022679"/>
    </source>
</evidence>
<gene>
    <name evidence="5" type="ORF">KVV02_001468</name>
</gene>
<dbReference type="EMBL" id="JAIFTL010000017">
    <property type="protein sequence ID" value="KAG9326541.1"/>
    <property type="molecule type" value="Genomic_DNA"/>
</dbReference>
<evidence type="ECO:0000259" key="3">
    <source>
        <dbReference type="Pfam" id="PF01648"/>
    </source>
</evidence>
<protein>
    <recommendedName>
        <fullName evidence="1">holo-[acyl-carrier-protein] synthase</fullName>
        <ecNumber evidence="1">2.7.8.7</ecNumber>
    </recommendedName>
</protein>
<organism evidence="5 6">
    <name type="scientific">Mortierella alpina</name>
    <name type="common">Oleaginous fungus</name>
    <name type="synonym">Mortierella renispora</name>
    <dbReference type="NCBI Taxonomy" id="64518"/>
    <lineage>
        <taxon>Eukaryota</taxon>
        <taxon>Fungi</taxon>
        <taxon>Fungi incertae sedis</taxon>
        <taxon>Mucoromycota</taxon>
        <taxon>Mortierellomycotina</taxon>
        <taxon>Mortierellomycetes</taxon>
        <taxon>Mortierellales</taxon>
        <taxon>Mortierellaceae</taxon>
        <taxon>Mortierella</taxon>
    </lineage>
</organism>
<reference evidence="5" key="1">
    <citation type="submission" date="2021-07" db="EMBL/GenBank/DDBJ databases">
        <title>Draft genome of Mortierella alpina, strain LL118, isolated from an aspen leaf litter sample.</title>
        <authorList>
            <person name="Yang S."/>
            <person name="Vinatzer B.A."/>
        </authorList>
    </citation>
    <scope>NUCLEOTIDE SEQUENCE</scope>
    <source>
        <strain evidence="5">LL118</strain>
    </source>
</reference>
<dbReference type="PANTHER" id="PTHR12215">
    <property type="entry name" value="PHOSPHOPANTETHEINE TRANSFERASE"/>
    <property type="match status" value="1"/>
</dbReference>
<accession>A0A9P8D138</accession>
<evidence type="ECO:0000259" key="4">
    <source>
        <dbReference type="Pfam" id="PF22624"/>
    </source>
</evidence>
<dbReference type="Pfam" id="PF01648">
    <property type="entry name" value="ACPS"/>
    <property type="match status" value="1"/>
</dbReference>
<dbReference type="InterPro" id="IPR055066">
    <property type="entry name" value="AASDHPPT_N"/>
</dbReference>
<comment type="caution">
    <text evidence="5">The sequence shown here is derived from an EMBL/GenBank/DDBJ whole genome shotgun (WGS) entry which is preliminary data.</text>
</comment>
<keyword evidence="2" id="KW-0808">Transferase</keyword>
<feature type="domain" description="4'-phosphopantetheinyl transferase N-terminal" evidence="4">
    <location>
        <begin position="42"/>
        <end position="127"/>
    </location>
</feature>
<evidence type="ECO:0000256" key="1">
    <source>
        <dbReference type="ARBA" id="ARBA00013172"/>
    </source>
</evidence>
<evidence type="ECO:0000313" key="6">
    <source>
        <dbReference type="Proteomes" id="UP000717515"/>
    </source>
</evidence>